<dbReference type="GO" id="GO:0016887">
    <property type="term" value="F:ATP hydrolysis activity"/>
    <property type="evidence" value="ECO:0007669"/>
    <property type="project" value="InterPro"/>
</dbReference>
<dbReference type="Gene3D" id="3.40.50.300">
    <property type="entry name" value="P-loop containing nucleotide triphosphate hydrolases"/>
    <property type="match status" value="1"/>
</dbReference>
<dbReference type="KEGG" id="pstg:E8M01_04065"/>
<feature type="domain" description="ChlI/MoxR AAA lid" evidence="2">
    <location>
        <begin position="261"/>
        <end position="325"/>
    </location>
</feature>
<dbReference type="Gene3D" id="1.10.8.80">
    <property type="entry name" value="Magnesium chelatase subunit I, C-Terminal domain"/>
    <property type="match status" value="1"/>
</dbReference>
<dbReference type="InterPro" id="IPR027417">
    <property type="entry name" value="P-loop_NTPase"/>
</dbReference>
<dbReference type="PANTHER" id="PTHR42759">
    <property type="entry name" value="MOXR FAMILY PROTEIN"/>
    <property type="match status" value="1"/>
</dbReference>
<evidence type="ECO:0000313" key="4">
    <source>
        <dbReference type="Proteomes" id="UP000298781"/>
    </source>
</evidence>
<dbReference type="EMBL" id="CP039690">
    <property type="protein sequence ID" value="QCI63482.1"/>
    <property type="molecule type" value="Genomic_DNA"/>
</dbReference>
<dbReference type="Proteomes" id="UP000298781">
    <property type="component" value="Chromosome"/>
</dbReference>
<reference evidence="3 4" key="1">
    <citation type="submission" date="2019-04" db="EMBL/GenBank/DDBJ databases">
        <title>Phreatobacter aquaticus sp. nov.</title>
        <authorList>
            <person name="Choi A."/>
        </authorList>
    </citation>
    <scope>NUCLEOTIDE SEQUENCE [LARGE SCALE GENOMIC DNA]</scope>
    <source>
        <strain evidence="3 4">KCTC 52518</strain>
    </source>
</reference>
<dbReference type="CDD" id="cd00009">
    <property type="entry name" value="AAA"/>
    <property type="match status" value="1"/>
</dbReference>
<organism evidence="3 4">
    <name type="scientific">Phreatobacter stygius</name>
    <dbReference type="NCBI Taxonomy" id="1940610"/>
    <lineage>
        <taxon>Bacteria</taxon>
        <taxon>Pseudomonadati</taxon>
        <taxon>Pseudomonadota</taxon>
        <taxon>Alphaproteobacteria</taxon>
        <taxon>Hyphomicrobiales</taxon>
        <taxon>Phreatobacteraceae</taxon>
        <taxon>Phreatobacter</taxon>
    </lineage>
</organism>
<dbReference type="InterPro" id="IPR050764">
    <property type="entry name" value="CbbQ/NirQ/NorQ/GpvN"/>
</dbReference>
<dbReference type="GO" id="GO:0005524">
    <property type="term" value="F:ATP binding"/>
    <property type="evidence" value="ECO:0007669"/>
    <property type="project" value="InterPro"/>
</dbReference>
<dbReference type="PIRSF" id="PIRSF002849">
    <property type="entry name" value="AAA_ATPase_chaperone_MoxR_prd"/>
    <property type="match status" value="1"/>
</dbReference>
<evidence type="ECO:0000259" key="2">
    <source>
        <dbReference type="Pfam" id="PF17863"/>
    </source>
</evidence>
<dbReference type="SUPFAM" id="SSF52540">
    <property type="entry name" value="P-loop containing nucleoside triphosphate hydrolases"/>
    <property type="match status" value="1"/>
</dbReference>
<keyword evidence="4" id="KW-1185">Reference proteome</keyword>
<accession>A0A4D7B5F6</accession>
<dbReference type="InterPro" id="IPR011703">
    <property type="entry name" value="ATPase_AAA-3"/>
</dbReference>
<sequence>MTAETAERMEDAIIRAAETTVAQVRLARANISNVIFGQQSVIDQALITVLSGGHALLVGLPGLAKTKLVETMGVVLGLDARRVQFTPDLMPSDILGSEVLEESASGKRAFRFLKGPVFAQLLMADEINRASPRTQSALLQAMQEYHVTVAGERHDLPRPFHVLATQNPLEQEGTYPLPEAQLDRFLMQVDVDYPDLEAERKILFDTTGAEETKPKQALSWDDLQAAQRLVRRLPVGETVVNAILTLVRSARPDATKGELANAIAWGPGPRASQALMLAVRSRALLDGRLAPSVDDVVALAEPVLKHRMALSYSARADGLTVEATIASLVKPIR</sequence>
<protein>
    <submittedName>
        <fullName evidence="3">MoxR family ATPase</fullName>
    </submittedName>
</protein>
<dbReference type="OrthoDB" id="9808397at2"/>
<dbReference type="Pfam" id="PF07726">
    <property type="entry name" value="AAA_3"/>
    <property type="match status" value="1"/>
</dbReference>
<dbReference type="RefSeq" id="WP_136958940.1">
    <property type="nucleotide sequence ID" value="NZ_CP039690.1"/>
</dbReference>
<feature type="domain" description="ATPase AAA-3" evidence="1">
    <location>
        <begin position="54"/>
        <end position="187"/>
    </location>
</feature>
<dbReference type="Pfam" id="PF17863">
    <property type="entry name" value="AAA_lid_2"/>
    <property type="match status" value="1"/>
</dbReference>
<evidence type="ECO:0000259" key="1">
    <source>
        <dbReference type="Pfam" id="PF07726"/>
    </source>
</evidence>
<dbReference type="InterPro" id="IPR041628">
    <property type="entry name" value="ChlI/MoxR_AAA_lid"/>
</dbReference>
<gene>
    <name evidence="3" type="ORF">E8M01_04065</name>
</gene>
<name>A0A4D7B5F6_9HYPH</name>
<evidence type="ECO:0000313" key="3">
    <source>
        <dbReference type="EMBL" id="QCI63482.1"/>
    </source>
</evidence>
<dbReference type="AlphaFoldDB" id="A0A4D7B5F6"/>
<proteinExistence type="predicted"/>
<dbReference type="PANTHER" id="PTHR42759:SF1">
    <property type="entry name" value="MAGNESIUM-CHELATASE SUBUNIT CHLD"/>
    <property type="match status" value="1"/>
</dbReference>